<dbReference type="Proteomes" id="UP000324222">
    <property type="component" value="Unassembled WGS sequence"/>
</dbReference>
<evidence type="ECO:0000313" key="1">
    <source>
        <dbReference type="EMBL" id="MPC40919.1"/>
    </source>
</evidence>
<proteinExistence type="predicted"/>
<keyword evidence="2" id="KW-1185">Reference proteome</keyword>
<reference evidence="1 2" key="1">
    <citation type="submission" date="2019-05" db="EMBL/GenBank/DDBJ databases">
        <title>Another draft genome of Portunus trituberculatus and its Hox gene families provides insights of decapod evolution.</title>
        <authorList>
            <person name="Jeong J.-H."/>
            <person name="Song I."/>
            <person name="Kim S."/>
            <person name="Choi T."/>
            <person name="Kim D."/>
            <person name="Ryu S."/>
            <person name="Kim W."/>
        </authorList>
    </citation>
    <scope>NUCLEOTIDE SEQUENCE [LARGE SCALE GENOMIC DNA]</scope>
    <source>
        <tissue evidence="1">Muscle</tissue>
    </source>
</reference>
<sequence length="102" mass="11900">MGEDNMVEHVMVECVKYARDRNEMMQVVLKELGNSRVEKIRKEWMVVLLGLCGEMSERMIEAVKGFLEKMCARCRDQDHLVRVYRGVSSQIEKNECRSKSGE</sequence>
<name>A0A5B7F6U4_PORTR</name>
<organism evidence="1 2">
    <name type="scientific">Portunus trituberculatus</name>
    <name type="common">Swimming crab</name>
    <name type="synonym">Neptunus trituberculatus</name>
    <dbReference type="NCBI Taxonomy" id="210409"/>
    <lineage>
        <taxon>Eukaryota</taxon>
        <taxon>Metazoa</taxon>
        <taxon>Ecdysozoa</taxon>
        <taxon>Arthropoda</taxon>
        <taxon>Crustacea</taxon>
        <taxon>Multicrustacea</taxon>
        <taxon>Malacostraca</taxon>
        <taxon>Eumalacostraca</taxon>
        <taxon>Eucarida</taxon>
        <taxon>Decapoda</taxon>
        <taxon>Pleocyemata</taxon>
        <taxon>Brachyura</taxon>
        <taxon>Eubrachyura</taxon>
        <taxon>Portunoidea</taxon>
        <taxon>Portunidae</taxon>
        <taxon>Portuninae</taxon>
        <taxon>Portunus</taxon>
    </lineage>
</organism>
<dbReference type="EMBL" id="VSRR010004857">
    <property type="protein sequence ID" value="MPC40919.1"/>
    <property type="molecule type" value="Genomic_DNA"/>
</dbReference>
<accession>A0A5B7F6U4</accession>
<evidence type="ECO:0000313" key="2">
    <source>
        <dbReference type="Proteomes" id="UP000324222"/>
    </source>
</evidence>
<gene>
    <name evidence="1" type="ORF">E2C01_034493</name>
</gene>
<dbReference type="AlphaFoldDB" id="A0A5B7F6U4"/>
<protein>
    <submittedName>
        <fullName evidence="1">Uncharacterized protein</fullName>
    </submittedName>
</protein>
<comment type="caution">
    <text evidence="1">The sequence shown here is derived from an EMBL/GenBank/DDBJ whole genome shotgun (WGS) entry which is preliminary data.</text>
</comment>